<feature type="compositionally biased region" description="Gly residues" evidence="4">
    <location>
        <begin position="18"/>
        <end position="35"/>
    </location>
</feature>
<evidence type="ECO:0000313" key="5">
    <source>
        <dbReference type="EMBL" id="KAG8364882.1"/>
    </source>
</evidence>
<dbReference type="GO" id="GO:0003700">
    <property type="term" value="F:DNA-binding transcription factor activity"/>
    <property type="evidence" value="ECO:0007669"/>
    <property type="project" value="InterPro"/>
</dbReference>
<sequence>MAQEEQILGCGYSGGGGSGGGGGGGGGSGCSGGGASICSSSSSRSKKVKQKKVPQRGLGVAQLEKIREEQQKKEEALQAANILAKKAIDDHVTNPSLAIQCPKFRPNLSHLPLSTTNLPSPNALFRQSPSAPNLETLHEISSVQIPKQISAGGVELGLDSNSSPGDRNWSRLWSSEHNLGGEKQMLDNHGFAFRPPQVNESNAYAPVLPLPSRPQRSHQFQHSFSFPSMVNAASGISSSSSVLSSQIEPPSNQSSRGNNYTPFWPDEDKMVGMKRSYPFSLESPPASSFNTYPSSISRSDDLALCSNRYAPQMEPRNKYIREGPSNSNPLTEQNQSEVIRDNGTLNGDFLTLAPPEVATSPPWDTKNKNYWDYSSELECTVRQENAESHNHWLGQSGSIEQSFSFFPMKLQIDRNTPQVSSGNGEKGETIDLNLKL</sequence>
<feature type="region of interest" description="Disordered" evidence="4">
    <location>
        <begin position="345"/>
        <end position="365"/>
    </location>
</feature>
<keyword evidence="2" id="KW-0805">Transcription regulation</keyword>
<gene>
    <name evidence="5" type="ORF">BUALT_Bualt18G0044800</name>
</gene>
<dbReference type="PANTHER" id="PTHR33388">
    <property type="entry name" value="OS01G0212500 PROTEIN"/>
    <property type="match status" value="1"/>
</dbReference>
<name>A0AAV6W8V2_9LAMI</name>
<dbReference type="Proteomes" id="UP000826271">
    <property type="component" value="Unassembled WGS sequence"/>
</dbReference>
<feature type="region of interest" description="Disordered" evidence="4">
    <location>
        <begin position="415"/>
        <end position="436"/>
    </location>
</feature>
<feature type="compositionally biased region" description="Polar residues" evidence="4">
    <location>
        <begin position="246"/>
        <end position="261"/>
    </location>
</feature>
<evidence type="ECO:0000256" key="3">
    <source>
        <dbReference type="ARBA" id="ARBA00023163"/>
    </source>
</evidence>
<comment type="caution">
    <text evidence="5">The sequence shown here is derived from an EMBL/GenBank/DDBJ whole genome shotgun (WGS) entry which is preliminary data.</text>
</comment>
<feature type="compositionally biased region" description="Basic residues" evidence="4">
    <location>
        <begin position="44"/>
        <end position="54"/>
    </location>
</feature>
<dbReference type="AlphaFoldDB" id="A0AAV6W8V2"/>
<proteinExistence type="predicted"/>
<keyword evidence="3" id="KW-0804">Transcription</keyword>
<keyword evidence="6" id="KW-1185">Reference proteome</keyword>
<reference evidence="5" key="1">
    <citation type="submission" date="2019-10" db="EMBL/GenBank/DDBJ databases">
        <authorList>
            <person name="Zhang R."/>
            <person name="Pan Y."/>
            <person name="Wang J."/>
            <person name="Ma R."/>
            <person name="Yu S."/>
        </authorList>
    </citation>
    <scope>NUCLEOTIDE SEQUENCE</scope>
    <source>
        <strain evidence="5">LA-IB0</strain>
        <tissue evidence="5">Leaf</tissue>
    </source>
</reference>
<evidence type="ECO:0000256" key="4">
    <source>
        <dbReference type="SAM" id="MobiDB-lite"/>
    </source>
</evidence>
<organism evidence="5 6">
    <name type="scientific">Buddleja alternifolia</name>
    <dbReference type="NCBI Taxonomy" id="168488"/>
    <lineage>
        <taxon>Eukaryota</taxon>
        <taxon>Viridiplantae</taxon>
        <taxon>Streptophyta</taxon>
        <taxon>Embryophyta</taxon>
        <taxon>Tracheophyta</taxon>
        <taxon>Spermatophyta</taxon>
        <taxon>Magnoliopsida</taxon>
        <taxon>eudicotyledons</taxon>
        <taxon>Gunneridae</taxon>
        <taxon>Pentapetalae</taxon>
        <taxon>asterids</taxon>
        <taxon>lamiids</taxon>
        <taxon>Lamiales</taxon>
        <taxon>Scrophulariaceae</taxon>
        <taxon>Buddlejeae</taxon>
        <taxon>Buddleja</taxon>
    </lineage>
</organism>
<dbReference type="EMBL" id="WHWC01000018">
    <property type="protein sequence ID" value="KAG8364882.1"/>
    <property type="molecule type" value="Genomic_DNA"/>
</dbReference>
<evidence type="ECO:0000256" key="2">
    <source>
        <dbReference type="ARBA" id="ARBA00023015"/>
    </source>
</evidence>
<evidence type="ECO:0000256" key="1">
    <source>
        <dbReference type="ARBA" id="ARBA00022491"/>
    </source>
</evidence>
<dbReference type="PANTHER" id="PTHR33388:SF1">
    <property type="entry name" value="PROTEIN SPEAR2"/>
    <property type="match status" value="1"/>
</dbReference>
<accession>A0AAV6W8V2</accession>
<feature type="region of interest" description="Disordered" evidence="4">
    <location>
        <begin position="18"/>
        <end position="57"/>
    </location>
</feature>
<protein>
    <submittedName>
        <fullName evidence="5">Uncharacterized protein</fullName>
    </submittedName>
</protein>
<feature type="region of interest" description="Disordered" evidence="4">
    <location>
        <begin position="241"/>
        <end position="263"/>
    </location>
</feature>
<dbReference type="InterPro" id="IPR040356">
    <property type="entry name" value="SPEAR"/>
</dbReference>
<evidence type="ECO:0000313" key="6">
    <source>
        <dbReference type="Proteomes" id="UP000826271"/>
    </source>
</evidence>
<keyword evidence="1" id="KW-0678">Repressor</keyword>